<reference evidence="7 8" key="1">
    <citation type="submission" date="2019-09" db="EMBL/GenBank/DDBJ databases">
        <title>The hologenome of the rock-dwelling lichen Lasallia pustulata.</title>
        <authorList>
            <person name="Greshake Tzovaras B."/>
            <person name="Segers F."/>
            <person name="Bicker A."/>
            <person name="Dal Grande F."/>
            <person name="Otte J."/>
            <person name="Hankeln T."/>
            <person name="Schmitt I."/>
            <person name="Ebersberger I."/>
        </authorList>
    </citation>
    <scope>NUCLEOTIDE SEQUENCE [LARGE SCALE GENOMIC DNA]</scope>
    <source>
        <strain evidence="7">A1-1</strain>
    </source>
</reference>
<dbReference type="InterPro" id="IPR023210">
    <property type="entry name" value="NADP_OxRdtase_dom"/>
</dbReference>
<keyword evidence="2" id="KW-0560">Oxidoreductase</keyword>
<dbReference type="PANTHER" id="PTHR11732">
    <property type="entry name" value="ALDO/KETO REDUCTASE"/>
    <property type="match status" value="1"/>
</dbReference>
<evidence type="ECO:0000259" key="6">
    <source>
        <dbReference type="Pfam" id="PF00248"/>
    </source>
</evidence>
<dbReference type="PROSITE" id="PS00798">
    <property type="entry name" value="ALDOKETO_REDUCTASE_1"/>
    <property type="match status" value="1"/>
</dbReference>
<dbReference type="PIRSF" id="PIRSF000097">
    <property type="entry name" value="AKR"/>
    <property type="match status" value="1"/>
</dbReference>
<protein>
    <submittedName>
        <fullName evidence="7">Aldo keto reductase</fullName>
    </submittedName>
</protein>
<dbReference type="CDD" id="cd19071">
    <property type="entry name" value="AKR_AKR1-5-like"/>
    <property type="match status" value="1"/>
</dbReference>
<dbReference type="InterPro" id="IPR020471">
    <property type="entry name" value="AKR"/>
</dbReference>
<organism evidence="7 8">
    <name type="scientific">Lasallia pustulata</name>
    <dbReference type="NCBI Taxonomy" id="136370"/>
    <lineage>
        <taxon>Eukaryota</taxon>
        <taxon>Fungi</taxon>
        <taxon>Dikarya</taxon>
        <taxon>Ascomycota</taxon>
        <taxon>Pezizomycotina</taxon>
        <taxon>Lecanoromycetes</taxon>
        <taxon>OSLEUM clade</taxon>
        <taxon>Umbilicariomycetidae</taxon>
        <taxon>Umbilicariales</taxon>
        <taxon>Umbilicariaceae</taxon>
        <taxon>Lasallia</taxon>
    </lineage>
</organism>
<dbReference type="FunFam" id="3.20.20.100:FF:000007">
    <property type="entry name" value="NAD(P)H-dependent D-xylose reductase xyl1"/>
    <property type="match status" value="1"/>
</dbReference>
<evidence type="ECO:0000256" key="3">
    <source>
        <dbReference type="PIRSR" id="PIRSR000097-1"/>
    </source>
</evidence>
<comment type="similarity">
    <text evidence="1">Belongs to the aldo/keto reductase family.</text>
</comment>
<evidence type="ECO:0000256" key="2">
    <source>
        <dbReference type="ARBA" id="ARBA00023002"/>
    </source>
</evidence>
<dbReference type="Proteomes" id="UP000324767">
    <property type="component" value="Unassembled WGS sequence"/>
</dbReference>
<dbReference type="GO" id="GO:0016491">
    <property type="term" value="F:oxidoreductase activity"/>
    <property type="evidence" value="ECO:0007669"/>
    <property type="project" value="UniProtKB-KW"/>
</dbReference>
<feature type="binding site" evidence="4">
    <location>
        <position position="109"/>
    </location>
    <ligand>
        <name>substrate</name>
    </ligand>
</feature>
<dbReference type="OrthoDB" id="416253at2759"/>
<sequence>MATRNTKFKLNTGADIPAVGFGTWQDKDAQEDAVTEALKAGYRHIDTARIYGTEAAVGQAIKKSGIPRNELFITTKLWNNSHHPDDVEAALDASLKDLQMDYIDLYLIHWPSPFARGNSMFPKGDDGKMLVGDSDYVDTYKAMEKAMKTGKTRAIGISNFSRAELERLLENTSVVPAAHQLELHPWLQQAEFCEFNKSKGILITQYSPFGNQNEIYDSGKNMGKLIEDPTLVEIGKKYSKNGAQTALAWGIAHGHCVIPKSKTPSRIADNLAGDFKLESADVEKIDGIDKKLRFNDASARFGWDLFKDLDGKK</sequence>
<feature type="site" description="Lowers pKa of active site Tyr" evidence="5">
    <location>
        <position position="76"/>
    </location>
</feature>
<dbReference type="AlphaFoldDB" id="A0A5M8PPT6"/>
<dbReference type="Pfam" id="PF00248">
    <property type="entry name" value="Aldo_ket_red"/>
    <property type="match status" value="1"/>
</dbReference>
<dbReference type="PRINTS" id="PR00069">
    <property type="entry name" value="ALDKETRDTASE"/>
</dbReference>
<feature type="domain" description="NADP-dependent oxidoreductase" evidence="6">
    <location>
        <begin position="19"/>
        <end position="289"/>
    </location>
</feature>
<dbReference type="PROSITE" id="PS00062">
    <property type="entry name" value="ALDOKETO_REDUCTASE_2"/>
    <property type="match status" value="1"/>
</dbReference>
<dbReference type="InterPro" id="IPR036812">
    <property type="entry name" value="NAD(P)_OxRdtase_dom_sf"/>
</dbReference>
<proteinExistence type="inferred from homology"/>
<evidence type="ECO:0000313" key="8">
    <source>
        <dbReference type="Proteomes" id="UP000324767"/>
    </source>
</evidence>
<evidence type="ECO:0000313" key="7">
    <source>
        <dbReference type="EMBL" id="KAA6410940.1"/>
    </source>
</evidence>
<dbReference type="Gene3D" id="3.20.20.100">
    <property type="entry name" value="NADP-dependent oxidoreductase domain"/>
    <property type="match status" value="1"/>
</dbReference>
<comment type="caution">
    <text evidence="7">The sequence shown here is derived from an EMBL/GenBank/DDBJ whole genome shotgun (WGS) entry which is preliminary data.</text>
</comment>
<feature type="active site" description="Proton donor" evidence="3">
    <location>
        <position position="51"/>
    </location>
</feature>
<dbReference type="SUPFAM" id="SSF51430">
    <property type="entry name" value="NAD(P)-linked oxidoreductase"/>
    <property type="match status" value="1"/>
</dbReference>
<evidence type="ECO:0000256" key="1">
    <source>
        <dbReference type="ARBA" id="ARBA00007905"/>
    </source>
</evidence>
<dbReference type="InterPro" id="IPR018170">
    <property type="entry name" value="Aldo/ket_reductase_CS"/>
</dbReference>
<dbReference type="EMBL" id="VXIT01000008">
    <property type="protein sequence ID" value="KAA6410940.1"/>
    <property type="molecule type" value="Genomic_DNA"/>
</dbReference>
<name>A0A5M8PPT6_9LECA</name>
<evidence type="ECO:0000256" key="5">
    <source>
        <dbReference type="PIRSR" id="PIRSR000097-3"/>
    </source>
</evidence>
<gene>
    <name evidence="7" type="ORF">FRX48_05251</name>
</gene>
<accession>A0A5M8PPT6</accession>
<evidence type="ECO:0000256" key="4">
    <source>
        <dbReference type="PIRSR" id="PIRSR000097-2"/>
    </source>
</evidence>